<dbReference type="InterPro" id="IPR006122">
    <property type="entry name" value="HMA_Cu_ion-bd"/>
</dbReference>
<dbReference type="SUPFAM" id="SSF56784">
    <property type="entry name" value="HAD-like"/>
    <property type="match status" value="1"/>
</dbReference>
<dbReference type="PRINTS" id="PR00942">
    <property type="entry name" value="CUATPASEI"/>
</dbReference>
<feature type="transmembrane region" description="Helical" evidence="20">
    <location>
        <begin position="788"/>
        <end position="807"/>
    </location>
</feature>
<keyword evidence="4" id="KW-0813">Transport</keyword>
<dbReference type="GO" id="GO:0005507">
    <property type="term" value="F:copper ion binding"/>
    <property type="evidence" value="ECO:0007669"/>
    <property type="project" value="InterPro"/>
</dbReference>
<feature type="transmembrane region" description="Helical" evidence="20">
    <location>
        <begin position="291"/>
        <end position="310"/>
    </location>
</feature>
<dbReference type="NCBIfam" id="TIGR00003">
    <property type="entry name" value="copper ion binding protein"/>
    <property type="match status" value="2"/>
</dbReference>
<dbReference type="InterPro" id="IPR044492">
    <property type="entry name" value="P_typ_ATPase_HD_dom"/>
</dbReference>
<evidence type="ECO:0000256" key="17">
    <source>
        <dbReference type="ARBA" id="ARBA00023065"/>
    </source>
</evidence>
<dbReference type="SUPFAM" id="SSF81653">
    <property type="entry name" value="Calcium ATPase, transduction domain A"/>
    <property type="match status" value="1"/>
</dbReference>
<protein>
    <recommendedName>
        <fullName evidence="3">P-type Cu(+) transporter</fullName>
        <ecNumber evidence="3">7.2.2.8</ecNumber>
    </recommendedName>
</protein>
<evidence type="ECO:0000256" key="7">
    <source>
        <dbReference type="ARBA" id="ARBA00022692"/>
    </source>
</evidence>
<keyword evidence="13" id="KW-0460">Magnesium</keyword>
<dbReference type="PANTHER" id="PTHR43520">
    <property type="entry name" value="ATP7, ISOFORM B"/>
    <property type="match status" value="1"/>
</dbReference>
<dbReference type="EMBL" id="LAZR01001963">
    <property type="protein sequence ID" value="KKN36472.1"/>
    <property type="molecule type" value="Genomic_DNA"/>
</dbReference>
<keyword evidence="11" id="KW-0187">Copper transport</keyword>
<dbReference type="SFLD" id="SFLDF00027">
    <property type="entry name" value="p-type_atpase"/>
    <property type="match status" value="1"/>
</dbReference>
<feature type="domain" description="HMA" evidence="21">
    <location>
        <begin position="36"/>
        <end position="102"/>
    </location>
</feature>
<dbReference type="Pfam" id="PF00702">
    <property type="entry name" value="Hydrolase"/>
    <property type="match status" value="1"/>
</dbReference>
<dbReference type="GO" id="GO:0005886">
    <property type="term" value="C:plasma membrane"/>
    <property type="evidence" value="ECO:0007669"/>
    <property type="project" value="UniProtKB-SubCell"/>
</dbReference>
<dbReference type="PROSITE" id="PS01047">
    <property type="entry name" value="HMA_1"/>
    <property type="match status" value="2"/>
</dbReference>
<gene>
    <name evidence="22" type="ORF">LCGC14_0773280</name>
</gene>
<keyword evidence="18 20" id="KW-0472">Membrane</keyword>
<dbReference type="CDD" id="cd00371">
    <property type="entry name" value="HMA"/>
    <property type="match status" value="2"/>
</dbReference>
<evidence type="ECO:0000256" key="2">
    <source>
        <dbReference type="ARBA" id="ARBA00006024"/>
    </source>
</evidence>
<keyword evidence="9" id="KW-0677">Repeat</keyword>
<feature type="transmembrane region" description="Helical" evidence="20">
    <location>
        <begin position="813"/>
        <end position="835"/>
    </location>
</feature>
<dbReference type="GO" id="GO:0055070">
    <property type="term" value="P:copper ion homeostasis"/>
    <property type="evidence" value="ECO:0007669"/>
    <property type="project" value="TreeGrafter"/>
</dbReference>
<dbReference type="PROSITE" id="PS00154">
    <property type="entry name" value="ATPASE_E1_E2"/>
    <property type="match status" value="1"/>
</dbReference>
<comment type="subcellular location">
    <subcellularLocation>
        <location evidence="1">Cell membrane</location>
        <topology evidence="1">Multi-pass membrane protein</topology>
    </subcellularLocation>
</comment>
<evidence type="ECO:0000259" key="21">
    <source>
        <dbReference type="PROSITE" id="PS50846"/>
    </source>
</evidence>
<dbReference type="InterPro" id="IPR018303">
    <property type="entry name" value="ATPase_P-typ_P_site"/>
</dbReference>
<evidence type="ECO:0000313" key="22">
    <source>
        <dbReference type="EMBL" id="KKN36472.1"/>
    </source>
</evidence>
<evidence type="ECO:0000256" key="10">
    <source>
        <dbReference type="ARBA" id="ARBA00022741"/>
    </source>
</evidence>
<evidence type="ECO:0000256" key="15">
    <source>
        <dbReference type="ARBA" id="ARBA00022989"/>
    </source>
</evidence>
<keyword evidence="8" id="KW-0479">Metal-binding</keyword>
<dbReference type="GO" id="GO:0016887">
    <property type="term" value="F:ATP hydrolysis activity"/>
    <property type="evidence" value="ECO:0007669"/>
    <property type="project" value="InterPro"/>
</dbReference>
<evidence type="ECO:0000256" key="19">
    <source>
        <dbReference type="SAM" id="MobiDB-lite"/>
    </source>
</evidence>
<keyword evidence="10" id="KW-0547">Nucleotide-binding</keyword>
<dbReference type="Gene3D" id="3.30.70.100">
    <property type="match status" value="2"/>
</dbReference>
<dbReference type="GO" id="GO:0005524">
    <property type="term" value="F:ATP binding"/>
    <property type="evidence" value="ECO:0007669"/>
    <property type="project" value="UniProtKB-KW"/>
</dbReference>
<dbReference type="SUPFAM" id="SSF55008">
    <property type="entry name" value="HMA, heavy metal-associated domain"/>
    <property type="match status" value="2"/>
</dbReference>
<dbReference type="Pfam" id="PF00403">
    <property type="entry name" value="HMA"/>
    <property type="match status" value="2"/>
</dbReference>
<dbReference type="FunFam" id="3.40.50.1000:FF:000144">
    <property type="entry name" value="copper-transporting ATPase 1 isoform X2"/>
    <property type="match status" value="1"/>
</dbReference>
<evidence type="ECO:0000256" key="11">
    <source>
        <dbReference type="ARBA" id="ARBA00022796"/>
    </source>
</evidence>
<dbReference type="PRINTS" id="PR00943">
    <property type="entry name" value="CUATPASE"/>
</dbReference>
<reference evidence="22" key="1">
    <citation type="journal article" date="2015" name="Nature">
        <title>Complex archaea that bridge the gap between prokaryotes and eukaryotes.</title>
        <authorList>
            <person name="Spang A."/>
            <person name="Saw J.H."/>
            <person name="Jorgensen S.L."/>
            <person name="Zaremba-Niedzwiedzka K."/>
            <person name="Martijn J."/>
            <person name="Lind A.E."/>
            <person name="van Eijk R."/>
            <person name="Schleper C."/>
            <person name="Guy L."/>
            <person name="Ettema T.J."/>
        </authorList>
    </citation>
    <scope>NUCLEOTIDE SEQUENCE</scope>
</reference>
<keyword evidence="15 20" id="KW-1133">Transmembrane helix</keyword>
<keyword evidence="5" id="KW-1003">Cell membrane</keyword>
<dbReference type="InterPro" id="IPR023214">
    <property type="entry name" value="HAD_sf"/>
</dbReference>
<dbReference type="FunFam" id="3.30.70.100:FF:000005">
    <property type="entry name" value="Copper-exporting P-type ATPase A"/>
    <property type="match status" value="2"/>
</dbReference>
<evidence type="ECO:0000256" key="6">
    <source>
        <dbReference type="ARBA" id="ARBA00022553"/>
    </source>
</evidence>
<evidence type="ECO:0000256" key="9">
    <source>
        <dbReference type="ARBA" id="ARBA00022737"/>
    </source>
</evidence>
<dbReference type="InterPro" id="IPR017969">
    <property type="entry name" value="Heavy-metal-associated_CS"/>
</dbReference>
<keyword evidence="12" id="KW-0067">ATP-binding</keyword>
<dbReference type="InterPro" id="IPR008250">
    <property type="entry name" value="ATPase_P-typ_transduc_dom_A_sf"/>
</dbReference>
<dbReference type="InterPro" id="IPR027256">
    <property type="entry name" value="P-typ_ATPase_IB"/>
</dbReference>
<feature type="transmembrane region" description="Helical" evidence="20">
    <location>
        <begin position="223"/>
        <end position="241"/>
    </location>
</feature>
<feature type="transmembrane region" description="Helical" evidence="20">
    <location>
        <begin position="195"/>
        <end position="217"/>
    </location>
</feature>
<evidence type="ECO:0000256" key="3">
    <source>
        <dbReference type="ARBA" id="ARBA00012517"/>
    </source>
</evidence>
<dbReference type="Pfam" id="PF00122">
    <property type="entry name" value="E1-E2_ATPase"/>
    <property type="match status" value="1"/>
</dbReference>
<dbReference type="PROSITE" id="PS50846">
    <property type="entry name" value="HMA_2"/>
    <property type="match status" value="2"/>
</dbReference>
<proteinExistence type="inferred from homology"/>
<evidence type="ECO:0000256" key="16">
    <source>
        <dbReference type="ARBA" id="ARBA00023008"/>
    </source>
</evidence>
<dbReference type="NCBIfam" id="TIGR01525">
    <property type="entry name" value="ATPase-IB_hvy"/>
    <property type="match status" value="1"/>
</dbReference>
<feature type="compositionally biased region" description="Basic and acidic residues" evidence="19">
    <location>
        <begin position="9"/>
        <end position="33"/>
    </location>
</feature>
<keyword evidence="16" id="KW-0186">Copper</keyword>
<evidence type="ECO:0000256" key="5">
    <source>
        <dbReference type="ARBA" id="ARBA00022475"/>
    </source>
</evidence>
<dbReference type="NCBIfam" id="TIGR01494">
    <property type="entry name" value="ATPase_P-type"/>
    <property type="match status" value="1"/>
</dbReference>
<evidence type="ECO:0000256" key="12">
    <source>
        <dbReference type="ARBA" id="ARBA00022840"/>
    </source>
</evidence>
<dbReference type="Gene3D" id="2.70.150.10">
    <property type="entry name" value="Calcium-transporting ATPase, cytoplasmic transduction domain A"/>
    <property type="match status" value="1"/>
</dbReference>
<dbReference type="FunFam" id="2.70.150.10:FF:000020">
    <property type="entry name" value="Copper-exporting P-type ATPase A"/>
    <property type="match status" value="1"/>
</dbReference>
<dbReference type="PANTHER" id="PTHR43520:SF8">
    <property type="entry name" value="P-TYPE CU(+) TRANSPORTER"/>
    <property type="match status" value="1"/>
</dbReference>
<evidence type="ECO:0000256" key="8">
    <source>
        <dbReference type="ARBA" id="ARBA00022723"/>
    </source>
</evidence>
<dbReference type="InterPro" id="IPR023298">
    <property type="entry name" value="ATPase_P-typ_TM_dom_sf"/>
</dbReference>
<dbReference type="PRINTS" id="PR00119">
    <property type="entry name" value="CATATPASE"/>
</dbReference>
<evidence type="ECO:0000256" key="18">
    <source>
        <dbReference type="ARBA" id="ARBA00023136"/>
    </source>
</evidence>
<dbReference type="CDD" id="cd02094">
    <property type="entry name" value="P-type_ATPase_Cu-like"/>
    <property type="match status" value="1"/>
</dbReference>
<keyword evidence="7 20" id="KW-0812">Transmembrane</keyword>
<comment type="caution">
    <text evidence="22">The sequence shown here is derived from an EMBL/GenBank/DDBJ whole genome shotgun (WGS) entry which is preliminary data.</text>
</comment>
<accession>A0A0F9QHI9</accession>
<name>A0A0F9QHI9_9ZZZZ</name>
<evidence type="ECO:0000256" key="4">
    <source>
        <dbReference type="ARBA" id="ARBA00022448"/>
    </source>
</evidence>
<dbReference type="EC" id="7.2.2.8" evidence="3"/>
<dbReference type="SFLD" id="SFLDS00003">
    <property type="entry name" value="Haloacid_Dehalogenase"/>
    <property type="match status" value="1"/>
</dbReference>
<dbReference type="NCBIfam" id="TIGR01511">
    <property type="entry name" value="ATPase-IB1_Cu"/>
    <property type="match status" value="1"/>
</dbReference>
<dbReference type="Gene3D" id="3.40.50.1000">
    <property type="entry name" value="HAD superfamily/HAD-like"/>
    <property type="match status" value="1"/>
</dbReference>
<keyword evidence="17" id="KW-0406">Ion transport</keyword>
<dbReference type="SUPFAM" id="SSF81665">
    <property type="entry name" value="Calcium ATPase, transmembrane domain M"/>
    <property type="match status" value="1"/>
</dbReference>
<dbReference type="AlphaFoldDB" id="A0A0F9QHI9"/>
<dbReference type="GO" id="GO:0140581">
    <property type="term" value="F:P-type monovalent copper transporter activity"/>
    <property type="evidence" value="ECO:0007669"/>
    <property type="project" value="UniProtKB-EC"/>
</dbReference>
<evidence type="ECO:0000256" key="20">
    <source>
        <dbReference type="SAM" id="Phobius"/>
    </source>
</evidence>
<dbReference type="InterPro" id="IPR001757">
    <property type="entry name" value="P_typ_ATPase"/>
</dbReference>
<dbReference type="Gene3D" id="3.40.1110.10">
    <property type="entry name" value="Calcium-transporting ATPase, cytoplasmic domain N"/>
    <property type="match status" value="1"/>
</dbReference>
<feature type="transmembrane region" description="Helical" evidence="20">
    <location>
        <begin position="261"/>
        <end position="279"/>
    </location>
</feature>
<organism evidence="22">
    <name type="scientific">marine sediment metagenome</name>
    <dbReference type="NCBI Taxonomy" id="412755"/>
    <lineage>
        <taxon>unclassified sequences</taxon>
        <taxon>metagenomes</taxon>
        <taxon>ecological metagenomes</taxon>
    </lineage>
</organism>
<evidence type="ECO:0000256" key="13">
    <source>
        <dbReference type="ARBA" id="ARBA00022842"/>
    </source>
</evidence>
<comment type="similarity">
    <text evidence="2">Belongs to the cation transport ATPase (P-type) (TC 3.A.3) family. Type IB subfamily.</text>
</comment>
<feature type="region of interest" description="Disordered" evidence="19">
    <location>
        <begin position="1"/>
        <end position="33"/>
    </location>
</feature>
<dbReference type="InterPro" id="IPR006121">
    <property type="entry name" value="HMA_dom"/>
</dbReference>
<dbReference type="InterPro" id="IPR023299">
    <property type="entry name" value="ATPase_P-typ_cyto_dom_N"/>
</dbReference>
<evidence type="ECO:0000256" key="1">
    <source>
        <dbReference type="ARBA" id="ARBA00004651"/>
    </source>
</evidence>
<sequence>MKKSTIHKGKVEGDNKDMGNGKEQNKKKADTHKGKMEITLPIEGMTCASCVLKVENALKGVEGVKKANVNLATEQATVDYSLEKLNIGQLDKAVSDAGYKLGIRETIVGIEGMTCASCVGRVEKALKSVKGVVSANVNLATEKATVKHVAGVSIDDIRKAVKSEGYDVISKEEVREDQLAHISKEKEIKTLKSKFIFSLTIGIIIFNGSMDFIPFVSEIPTRVRYFILFLLATPVQFWAGWQFYKGAYIVGRHGSTNMDTLIAIGTSAAYLFSVVATFFPEVLRGRGIEPAVFYDTAVLIIGLILLGRYLEARAKGRTSDAIKKLIGLQAKTATVVRDGKEQAIPIEQVEVGDIVIVKPGEKVPVDGVLTEGRSSIDESMVTGESMPVSKKIGDEVVGATINKTGSFTFKANKVGEDTVLAQIVKLVQEAQGSKAPIQRMADVVASYFVPAVLAIAVLTFVLWMIFGGEQAFTLALVTFIAVLIIACPCALGLATPTAIMVGTGKGAESGILIKSGSSLELANKLNSVIMDKTGTLTMGKPEVTDVITGNGTDEQELLLLAGSVEKRSEHPLAQAIVDKAKLKNIEFEQVKDFEALTGKGVRASVAERSVVIGKIDLMKDLKIDVSKYTDQIKKLTNEAKTTVLVAVDGSFGGVIAIADAVKPDSRASVEQLRDLGLEVIMMTGDNQATAEAIASQIGIENVMAEVLPEDKAMKVKELQESGKLVGMVGDGINDAPALAQADIGIAIGTGTDVAIEASDITLMSGDPAGVVKAINLSQKTMRTIKQNLFWAFFYNVALIPVAAGLLYPFFGILLSPVLAAAAMATSSVTVVTNSLRLRRAKLTT</sequence>
<feature type="domain" description="HMA" evidence="21">
    <location>
        <begin position="104"/>
        <end position="169"/>
    </location>
</feature>
<feature type="transmembrane region" description="Helical" evidence="20">
    <location>
        <begin position="444"/>
        <end position="466"/>
    </location>
</feature>
<feature type="transmembrane region" description="Helical" evidence="20">
    <location>
        <begin position="472"/>
        <end position="495"/>
    </location>
</feature>
<dbReference type="InterPro" id="IPR059000">
    <property type="entry name" value="ATPase_P-type_domA"/>
</dbReference>
<dbReference type="GO" id="GO:0043682">
    <property type="term" value="F:P-type divalent copper transporter activity"/>
    <property type="evidence" value="ECO:0007669"/>
    <property type="project" value="TreeGrafter"/>
</dbReference>
<dbReference type="SFLD" id="SFLDG00002">
    <property type="entry name" value="C1.7:_P-type_atpase_like"/>
    <property type="match status" value="1"/>
</dbReference>
<keyword evidence="6" id="KW-0597">Phosphoprotein</keyword>
<keyword evidence="14" id="KW-1278">Translocase</keyword>
<evidence type="ECO:0000256" key="14">
    <source>
        <dbReference type="ARBA" id="ARBA00022967"/>
    </source>
</evidence>
<dbReference type="InterPro" id="IPR036412">
    <property type="entry name" value="HAD-like_sf"/>
</dbReference>
<dbReference type="InterPro" id="IPR036163">
    <property type="entry name" value="HMA_dom_sf"/>
</dbReference>